<reference evidence="1" key="3">
    <citation type="journal article" date="2017" name="Nature">
        <title>Genome sequence of the progenitor of the wheat D genome Aegilops tauschii.</title>
        <authorList>
            <person name="Luo M.C."/>
            <person name="Gu Y.Q."/>
            <person name="Puiu D."/>
            <person name="Wang H."/>
            <person name="Twardziok S.O."/>
            <person name="Deal K.R."/>
            <person name="Huo N."/>
            <person name="Zhu T."/>
            <person name="Wang L."/>
            <person name="Wang Y."/>
            <person name="McGuire P.E."/>
            <person name="Liu S."/>
            <person name="Long H."/>
            <person name="Ramasamy R.K."/>
            <person name="Rodriguez J.C."/>
            <person name="Van S.L."/>
            <person name="Yuan L."/>
            <person name="Wang Z."/>
            <person name="Xia Z."/>
            <person name="Xiao L."/>
            <person name="Anderson O.D."/>
            <person name="Ouyang S."/>
            <person name="Liang Y."/>
            <person name="Zimin A.V."/>
            <person name="Pertea G."/>
            <person name="Qi P."/>
            <person name="Bennetzen J.L."/>
            <person name="Dai X."/>
            <person name="Dawson M.W."/>
            <person name="Muller H.G."/>
            <person name="Kugler K."/>
            <person name="Rivarola-Duarte L."/>
            <person name="Spannagl M."/>
            <person name="Mayer K.F.X."/>
            <person name="Lu F.H."/>
            <person name="Bevan M.W."/>
            <person name="Leroy P."/>
            <person name="Li P."/>
            <person name="You F.M."/>
            <person name="Sun Q."/>
            <person name="Liu Z."/>
            <person name="Lyons E."/>
            <person name="Wicker T."/>
            <person name="Salzberg S.L."/>
            <person name="Devos K.M."/>
            <person name="Dvorak J."/>
        </authorList>
    </citation>
    <scope>NUCLEOTIDE SEQUENCE [LARGE SCALE GENOMIC DNA]</scope>
    <source>
        <strain evidence="1">cv. AL8/78</strain>
    </source>
</reference>
<keyword evidence="2" id="KW-1185">Reference proteome</keyword>
<reference evidence="2" key="1">
    <citation type="journal article" date="2014" name="Science">
        <title>Ancient hybridizations among the ancestral genomes of bread wheat.</title>
        <authorList>
            <consortium name="International Wheat Genome Sequencing Consortium,"/>
            <person name="Marcussen T."/>
            <person name="Sandve S.R."/>
            <person name="Heier L."/>
            <person name="Spannagl M."/>
            <person name="Pfeifer M."/>
            <person name="Jakobsen K.S."/>
            <person name="Wulff B.B."/>
            <person name="Steuernagel B."/>
            <person name="Mayer K.F."/>
            <person name="Olsen O.A."/>
        </authorList>
    </citation>
    <scope>NUCLEOTIDE SEQUENCE [LARGE SCALE GENOMIC DNA]</scope>
    <source>
        <strain evidence="2">cv. AL8/78</strain>
    </source>
</reference>
<evidence type="ECO:0000313" key="2">
    <source>
        <dbReference type="Proteomes" id="UP000015105"/>
    </source>
</evidence>
<dbReference type="EnsemblPlants" id="AET3Gv20973300.2">
    <property type="protein sequence ID" value="AET3Gv20973300.2"/>
    <property type="gene ID" value="AET3Gv20973300"/>
</dbReference>
<proteinExistence type="predicted"/>
<reference evidence="1" key="4">
    <citation type="submission" date="2019-03" db="UniProtKB">
        <authorList>
            <consortium name="EnsemblPlants"/>
        </authorList>
    </citation>
    <scope>IDENTIFICATION</scope>
</reference>
<accession>A0A453GDR6</accession>
<reference evidence="2" key="2">
    <citation type="journal article" date="2017" name="Nat. Plants">
        <title>The Aegilops tauschii genome reveals multiple impacts of transposons.</title>
        <authorList>
            <person name="Zhao G."/>
            <person name="Zou C."/>
            <person name="Li K."/>
            <person name="Wang K."/>
            <person name="Li T."/>
            <person name="Gao L."/>
            <person name="Zhang X."/>
            <person name="Wang H."/>
            <person name="Yang Z."/>
            <person name="Liu X."/>
            <person name="Jiang W."/>
            <person name="Mao L."/>
            <person name="Kong X."/>
            <person name="Jiao Y."/>
            <person name="Jia J."/>
        </authorList>
    </citation>
    <scope>NUCLEOTIDE SEQUENCE [LARGE SCALE GENOMIC DNA]</scope>
    <source>
        <strain evidence="2">cv. AL8/78</strain>
    </source>
</reference>
<sequence>MLLSQAVISMLGLRNLTFFLRKQTKQALRSASRPPLDHPACCLAGLCPTAYTTDVTALM</sequence>
<name>A0A453GDR6_AEGTS</name>
<protein>
    <submittedName>
        <fullName evidence="1">Uncharacterized protein</fullName>
    </submittedName>
</protein>
<dbReference type="Gramene" id="AET3Gv20973300.2">
    <property type="protein sequence ID" value="AET3Gv20973300.2"/>
    <property type="gene ID" value="AET3Gv20973300"/>
</dbReference>
<dbReference type="Proteomes" id="UP000015105">
    <property type="component" value="Chromosome 3D"/>
</dbReference>
<dbReference type="AlphaFoldDB" id="A0A453GDR6"/>
<evidence type="ECO:0000313" key="1">
    <source>
        <dbReference type="EnsemblPlants" id="AET3Gv20973300.2"/>
    </source>
</evidence>
<reference evidence="1" key="5">
    <citation type="journal article" date="2021" name="G3 (Bethesda)">
        <title>Aegilops tauschii genome assembly Aet v5.0 features greater sequence contiguity and improved annotation.</title>
        <authorList>
            <person name="Wang L."/>
            <person name="Zhu T."/>
            <person name="Rodriguez J.C."/>
            <person name="Deal K.R."/>
            <person name="Dubcovsky J."/>
            <person name="McGuire P.E."/>
            <person name="Lux T."/>
            <person name="Spannagl M."/>
            <person name="Mayer K.F.X."/>
            <person name="Baldrich P."/>
            <person name="Meyers B.C."/>
            <person name="Huo N."/>
            <person name="Gu Y.Q."/>
            <person name="Zhou H."/>
            <person name="Devos K.M."/>
            <person name="Bennetzen J.L."/>
            <person name="Unver T."/>
            <person name="Budak H."/>
            <person name="Gulick P.J."/>
            <person name="Galiba G."/>
            <person name="Kalapos B."/>
            <person name="Nelson D.R."/>
            <person name="Li P."/>
            <person name="You F.M."/>
            <person name="Luo M.C."/>
            <person name="Dvorak J."/>
        </authorList>
    </citation>
    <scope>NUCLEOTIDE SEQUENCE [LARGE SCALE GENOMIC DNA]</scope>
    <source>
        <strain evidence="1">cv. AL8/78</strain>
    </source>
</reference>
<organism evidence="1 2">
    <name type="scientific">Aegilops tauschii subsp. strangulata</name>
    <name type="common">Goatgrass</name>
    <dbReference type="NCBI Taxonomy" id="200361"/>
    <lineage>
        <taxon>Eukaryota</taxon>
        <taxon>Viridiplantae</taxon>
        <taxon>Streptophyta</taxon>
        <taxon>Embryophyta</taxon>
        <taxon>Tracheophyta</taxon>
        <taxon>Spermatophyta</taxon>
        <taxon>Magnoliopsida</taxon>
        <taxon>Liliopsida</taxon>
        <taxon>Poales</taxon>
        <taxon>Poaceae</taxon>
        <taxon>BOP clade</taxon>
        <taxon>Pooideae</taxon>
        <taxon>Triticodae</taxon>
        <taxon>Triticeae</taxon>
        <taxon>Triticinae</taxon>
        <taxon>Aegilops</taxon>
    </lineage>
</organism>